<dbReference type="Pfam" id="PF02146">
    <property type="entry name" value="SIR2"/>
    <property type="match status" value="1"/>
</dbReference>
<gene>
    <name evidence="4" type="ORF">METZ01_LOCUS84734</name>
</gene>
<dbReference type="EMBL" id="UINC01007183">
    <property type="protein sequence ID" value="SVA31880.1"/>
    <property type="molecule type" value="Genomic_DNA"/>
</dbReference>
<evidence type="ECO:0000256" key="2">
    <source>
        <dbReference type="ARBA" id="ARBA00023027"/>
    </source>
</evidence>
<dbReference type="InterPro" id="IPR003000">
    <property type="entry name" value="Sirtuin"/>
</dbReference>
<dbReference type="InterPro" id="IPR050134">
    <property type="entry name" value="NAD-dep_sirtuin_deacylases"/>
</dbReference>
<accession>A0A381UUU4</accession>
<dbReference type="Gene3D" id="3.30.1600.10">
    <property type="entry name" value="SIR2/SIRT2 'Small Domain"/>
    <property type="match status" value="1"/>
</dbReference>
<dbReference type="PANTHER" id="PTHR11085">
    <property type="entry name" value="NAD-DEPENDENT PROTEIN DEACYLASE SIRTUIN-5, MITOCHONDRIAL-RELATED"/>
    <property type="match status" value="1"/>
</dbReference>
<keyword evidence="1" id="KW-0808">Transferase</keyword>
<dbReference type="InterPro" id="IPR029035">
    <property type="entry name" value="DHS-like_NAD/FAD-binding_dom"/>
</dbReference>
<evidence type="ECO:0000259" key="3">
    <source>
        <dbReference type="PROSITE" id="PS50305"/>
    </source>
</evidence>
<sequence>MSADSNIPTFRDKDGYWENFPPFKEKNLQAQDLASPWAFRNELPHAWAFYEWRRQNANENMPHEGYKVIDQWMKNHFEDAFIHTTNTDGYHLRSGCSTNKVLEVHGSMWRLQCLDVCSHAFWTEETVPLCKLDRQTMRASNYPTCPQCRGTARPHILMFGDMEYVGHPEQEKNFENFLRKEVDLALLVGSSGAVPTNDYLALELKNRGAKLININPDQSANNIAQAEVFIPLKSGDAFSQLGALIS</sequence>
<dbReference type="PANTHER" id="PTHR11085:SF4">
    <property type="entry name" value="NAD-DEPENDENT PROTEIN DEACYLASE"/>
    <property type="match status" value="1"/>
</dbReference>
<dbReference type="PROSITE" id="PS50305">
    <property type="entry name" value="SIRTUIN"/>
    <property type="match status" value="1"/>
</dbReference>
<organism evidence="4">
    <name type="scientific">marine metagenome</name>
    <dbReference type="NCBI Taxonomy" id="408172"/>
    <lineage>
        <taxon>unclassified sequences</taxon>
        <taxon>metagenomes</taxon>
        <taxon>ecological metagenomes</taxon>
    </lineage>
</organism>
<evidence type="ECO:0000313" key="4">
    <source>
        <dbReference type="EMBL" id="SVA31880.1"/>
    </source>
</evidence>
<dbReference type="GO" id="GO:0017136">
    <property type="term" value="F:histone deacetylase activity, NAD-dependent"/>
    <property type="evidence" value="ECO:0007669"/>
    <property type="project" value="TreeGrafter"/>
</dbReference>
<dbReference type="SUPFAM" id="SSF52467">
    <property type="entry name" value="DHS-like NAD/FAD-binding domain"/>
    <property type="match status" value="1"/>
</dbReference>
<name>A0A381UUU4_9ZZZZ</name>
<proteinExistence type="predicted"/>
<feature type="domain" description="Deacetylase sirtuin-type" evidence="3">
    <location>
        <begin position="1"/>
        <end position="246"/>
    </location>
</feature>
<dbReference type="InterPro" id="IPR026590">
    <property type="entry name" value="Ssirtuin_cat_dom"/>
</dbReference>
<evidence type="ECO:0000256" key="1">
    <source>
        <dbReference type="ARBA" id="ARBA00022679"/>
    </source>
</evidence>
<dbReference type="InterPro" id="IPR026591">
    <property type="entry name" value="Sirtuin_cat_small_dom_sf"/>
</dbReference>
<dbReference type="Gene3D" id="3.40.50.1220">
    <property type="entry name" value="TPP-binding domain"/>
    <property type="match status" value="1"/>
</dbReference>
<dbReference type="AlphaFoldDB" id="A0A381UUU4"/>
<protein>
    <recommendedName>
        <fullName evidence="3">Deacetylase sirtuin-type domain-containing protein</fullName>
    </recommendedName>
</protein>
<reference evidence="4" key="1">
    <citation type="submission" date="2018-05" db="EMBL/GenBank/DDBJ databases">
        <authorList>
            <person name="Lanie J.A."/>
            <person name="Ng W.-L."/>
            <person name="Kazmierczak K.M."/>
            <person name="Andrzejewski T.M."/>
            <person name="Davidsen T.M."/>
            <person name="Wayne K.J."/>
            <person name="Tettelin H."/>
            <person name="Glass J.I."/>
            <person name="Rusch D."/>
            <person name="Podicherti R."/>
            <person name="Tsui H.-C.T."/>
            <person name="Winkler M.E."/>
        </authorList>
    </citation>
    <scope>NUCLEOTIDE SEQUENCE</scope>
</reference>
<keyword evidence="2" id="KW-0520">NAD</keyword>
<dbReference type="GO" id="GO:0070403">
    <property type="term" value="F:NAD+ binding"/>
    <property type="evidence" value="ECO:0007669"/>
    <property type="project" value="InterPro"/>
</dbReference>